<dbReference type="Proteomes" id="UP000325313">
    <property type="component" value="Unassembled WGS sequence"/>
</dbReference>
<organism evidence="2 3">
    <name type="scientific">Puccinia graminis f. sp. tritici</name>
    <dbReference type="NCBI Taxonomy" id="56615"/>
    <lineage>
        <taxon>Eukaryota</taxon>
        <taxon>Fungi</taxon>
        <taxon>Dikarya</taxon>
        <taxon>Basidiomycota</taxon>
        <taxon>Pucciniomycotina</taxon>
        <taxon>Pucciniomycetes</taxon>
        <taxon>Pucciniales</taxon>
        <taxon>Pucciniaceae</taxon>
        <taxon>Puccinia</taxon>
    </lineage>
</organism>
<reference evidence="2 3" key="1">
    <citation type="submission" date="2019-05" db="EMBL/GenBank/DDBJ databases">
        <title>Emergence of the Ug99 lineage of the wheat stem rust pathogen through somatic hybridization.</title>
        <authorList>
            <person name="Li F."/>
            <person name="Upadhyaya N.M."/>
            <person name="Sperschneider J."/>
            <person name="Matny O."/>
            <person name="Nguyen-Phuc H."/>
            <person name="Mago R."/>
            <person name="Raley C."/>
            <person name="Miller M.E."/>
            <person name="Silverstein K.A.T."/>
            <person name="Henningsen E."/>
            <person name="Hirsch C.D."/>
            <person name="Visser B."/>
            <person name="Pretorius Z.A."/>
            <person name="Steffenson B.J."/>
            <person name="Schwessinger B."/>
            <person name="Dodds P.N."/>
            <person name="Figueroa M."/>
        </authorList>
    </citation>
    <scope>NUCLEOTIDE SEQUENCE [LARGE SCALE GENOMIC DNA]</scope>
    <source>
        <strain evidence="2 3">Ug99</strain>
    </source>
</reference>
<sequence length="240" mass="25354">MPSLITIDIRPDAGSPKHSPEPGSSIPGFRISPDVWGPDQNLTPPEHFMLLRVSTPTSDVYPRAAYDPTASPPEILLSEMTQRQDAAIDAGGVDTTGIPTGAPEYPVSRWRPGLTALADEPDTCLDEAINSFQDVIGQDDRCATAAPTSRLPLEAVFLMDSIAETPTCVNLVAGKVMLFETDDSHAGGVTATEVGMTHSDALPARQTWVESLTSPPPWPQSCLTDVGRQEGLAGSGAHAA</sequence>
<feature type="region of interest" description="Disordered" evidence="1">
    <location>
        <begin position="1"/>
        <end position="32"/>
    </location>
</feature>
<comment type="caution">
    <text evidence="2">The sequence shown here is derived from an EMBL/GenBank/DDBJ whole genome shotgun (WGS) entry which is preliminary data.</text>
</comment>
<evidence type="ECO:0000313" key="3">
    <source>
        <dbReference type="Proteomes" id="UP000325313"/>
    </source>
</evidence>
<dbReference type="EMBL" id="VDEP01000405">
    <property type="protein sequence ID" value="KAA1088915.1"/>
    <property type="molecule type" value="Genomic_DNA"/>
</dbReference>
<evidence type="ECO:0000313" key="2">
    <source>
        <dbReference type="EMBL" id="KAA1088915.1"/>
    </source>
</evidence>
<protein>
    <submittedName>
        <fullName evidence="2">Uncharacterized protein</fullName>
    </submittedName>
</protein>
<name>A0A5B0NHW3_PUCGR</name>
<gene>
    <name evidence="2" type="ORF">PGTUg99_034774</name>
</gene>
<evidence type="ECO:0000256" key="1">
    <source>
        <dbReference type="SAM" id="MobiDB-lite"/>
    </source>
</evidence>
<proteinExistence type="predicted"/>
<accession>A0A5B0NHW3</accession>
<dbReference type="AlphaFoldDB" id="A0A5B0NHW3"/>